<keyword evidence="1" id="KW-0472">Membrane</keyword>
<keyword evidence="1" id="KW-0812">Transmembrane</keyword>
<name>A0A4U5ML23_STECR</name>
<keyword evidence="4" id="KW-1185">Reference proteome</keyword>
<evidence type="ECO:0000313" key="4">
    <source>
        <dbReference type="Proteomes" id="UP000298663"/>
    </source>
</evidence>
<organism evidence="3 4">
    <name type="scientific">Steinernema carpocapsae</name>
    <name type="common">Entomopathogenic nematode</name>
    <dbReference type="NCBI Taxonomy" id="34508"/>
    <lineage>
        <taxon>Eukaryota</taxon>
        <taxon>Metazoa</taxon>
        <taxon>Ecdysozoa</taxon>
        <taxon>Nematoda</taxon>
        <taxon>Chromadorea</taxon>
        <taxon>Rhabditida</taxon>
        <taxon>Tylenchina</taxon>
        <taxon>Panagrolaimomorpha</taxon>
        <taxon>Strongyloidoidea</taxon>
        <taxon>Steinernematidae</taxon>
        <taxon>Steinernema</taxon>
    </lineage>
</organism>
<evidence type="ECO:0000256" key="2">
    <source>
        <dbReference type="SAM" id="SignalP"/>
    </source>
</evidence>
<sequence>MIYCLYATIVFIVVLLIATCFPSGAEKTRRMAGFDGSANVNTVRCATSTMCLLFVSLSLWLFGPWVLFISVRRG</sequence>
<dbReference type="AlphaFoldDB" id="A0A4U5ML23"/>
<comment type="caution">
    <text evidence="3">The sequence shown here is derived from an EMBL/GenBank/DDBJ whole genome shotgun (WGS) entry which is preliminary data.</text>
</comment>
<evidence type="ECO:0000256" key="1">
    <source>
        <dbReference type="SAM" id="Phobius"/>
    </source>
</evidence>
<reference evidence="3 4" key="1">
    <citation type="journal article" date="2015" name="Genome Biol.">
        <title>Comparative genomics of Steinernema reveals deeply conserved gene regulatory networks.</title>
        <authorList>
            <person name="Dillman A.R."/>
            <person name="Macchietto M."/>
            <person name="Porter C.F."/>
            <person name="Rogers A."/>
            <person name="Williams B."/>
            <person name="Antoshechkin I."/>
            <person name="Lee M.M."/>
            <person name="Goodwin Z."/>
            <person name="Lu X."/>
            <person name="Lewis E.E."/>
            <person name="Goodrich-Blair H."/>
            <person name="Stock S.P."/>
            <person name="Adams B.J."/>
            <person name="Sternberg P.W."/>
            <person name="Mortazavi A."/>
        </authorList>
    </citation>
    <scope>NUCLEOTIDE SEQUENCE [LARGE SCALE GENOMIC DNA]</scope>
    <source>
        <strain evidence="3 4">ALL</strain>
    </source>
</reference>
<gene>
    <name evidence="3" type="ORF">L596_022214</name>
</gene>
<reference evidence="3 4" key="2">
    <citation type="journal article" date="2019" name="G3 (Bethesda)">
        <title>Hybrid Assembly of the Genome of the Entomopathogenic Nematode Steinernema carpocapsae Identifies the X-Chromosome.</title>
        <authorList>
            <person name="Serra L."/>
            <person name="Macchietto M."/>
            <person name="Macias-Munoz A."/>
            <person name="McGill C.J."/>
            <person name="Rodriguez I.M."/>
            <person name="Rodriguez B."/>
            <person name="Murad R."/>
            <person name="Mortazavi A."/>
        </authorList>
    </citation>
    <scope>NUCLEOTIDE SEQUENCE [LARGE SCALE GENOMIC DNA]</scope>
    <source>
        <strain evidence="3 4">ALL</strain>
    </source>
</reference>
<feature type="chain" id="PRO_5020218016" evidence="2">
    <location>
        <begin position="26"/>
        <end position="74"/>
    </location>
</feature>
<protein>
    <submittedName>
        <fullName evidence="3">Uncharacterized protein</fullName>
    </submittedName>
</protein>
<feature type="signal peptide" evidence="2">
    <location>
        <begin position="1"/>
        <end position="25"/>
    </location>
</feature>
<dbReference type="Proteomes" id="UP000298663">
    <property type="component" value="Unassembled WGS sequence"/>
</dbReference>
<proteinExistence type="predicted"/>
<dbReference type="EMBL" id="AZBU02000007">
    <property type="protein sequence ID" value="TKR70156.1"/>
    <property type="molecule type" value="Genomic_DNA"/>
</dbReference>
<accession>A0A4U5ML23</accession>
<keyword evidence="1" id="KW-1133">Transmembrane helix</keyword>
<feature type="transmembrane region" description="Helical" evidence="1">
    <location>
        <begin position="46"/>
        <end position="68"/>
    </location>
</feature>
<evidence type="ECO:0000313" key="3">
    <source>
        <dbReference type="EMBL" id="TKR70156.1"/>
    </source>
</evidence>
<keyword evidence="2" id="KW-0732">Signal</keyword>